<organism evidence="1">
    <name type="scientific">marine sediment metagenome</name>
    <dbReference type="NCBI Taxonomy" id="412755"/>
    <lineage>
        <taxon>unclassified sequences</taxon>
        <taxon>metagenomes</taxon>
        <taxon>ecological metagenomes</taxon>
    </lineage>
</organism>
<comment type="caution">
    <text evidence="1">The sequence shown here is derived from an EMBL/GenBank/DDBJ whole genome shotgun (WGS) entry which is preliminary data.</text>
</comment>
<evidence type="ECO:0000313" key="1">
    <source>
        <dbReference type="EMBL" id="KKM73900.1"/>
    </source>
</evidence>
<accession>A0A0F9MB59</accession>
<proteinExistence type="predicted"/>
<dbReference type="EMBL" id="LAZR01009227">
    <property type="protein sequence ID" value="KKM73900.1"/>
    <property type="molecule type" value="Genomic_DNA"/>
</dbReference>
<sequence length="70" mass="7859">MDRRELAKNGILSLCGFLAPKEVSMWDASKPDVTYYGYAAGSTDIPPEWESVNEDGILEHDTWKLKPMPS</sequence>
<name>A0A0F9MB59_9ZZZZ</name>
<gene>
    <name evidence="1" type="ORF">LCGC14_1405800</name>
</gene>
<reference evidence="1" key="1">
    <citation type="journal article" date="2015" name="Nature">
        <title>Complex archaea that bridge the gap between prokaryotes and eukaryotes.</title>
        <authorList>
            <person name="Spang A."/>
            <person name="Saw J.H."/>
            <person name="Jorgensen S.L."/>
            <person name="Zaremba-Niedzwiedzka K."/>
            <person name="Martijn J."/>
            <person name="Lind A.E."/>
            <person name="van Eijk R."/>
            <person name="Schleper C."/>
            <person name="Guy L."/>
            <person name="Ettema T.J."/>
        </authorList>
    </citation>
    <scope>NUCLEOTIDE SEQUENCE</scope>
</reference>
<protein>
    <submittedName>
        <fullName evidence="1">Uncharacterized protein</fullName>
    </submittedName>
</protein>
<dbReference type="AlphaFoldDB" id="A0A0F9MB59"/>